<comment type="similarity">
    <text evidence="1">Belongs to the glycosyl hydrolase 16 family.</text>
</comment>
<evidence type="ECO:0000313" key="13">
    <source>
        <dbReference type="Proteomes" id="UP000322315"/>
    </source>
</evidence>
<dbReference type="PRINTS" id="PR00737">
    <property type="entry name" value="GLHYDRLASE16"/>
</dbReference>
<reference evidence="10 13" key="1">
    <citation type="journal article" date="2015" name="Int. J. Syst. Evol. Microbiol.">
        <title>Algibacter amylolyticus sp. nov., isolated from intertidal sediment.</title>
        <authorList>
            <person name="Zhang D.C."/>
            <person name="Wu J."/>
            <person name="Neuner K."/>
            <person name="Yao J."/>
            <person name="Margesin R."/>
        </authorList>
    </citation>
    <scope>NUCLEOTIDE SEQUENCE [LARGE SCALE GENOMIC DNA]</scope>
    <source>
        <strain evidence="10 13">RU-4-M-4</strain>
    </source>
</reference>
<reference evidence="10" key="3">
    <citation type="submission" date="2019-09" db="EMBL/GenBank/DDBJ databases">
        <authorList>
            <person name="Zhang D.-C."/>
        </authorList>
    </citation>
    <scope>NUCLEOTIDE SEQUENCE</scope>
    <source>
        <strain evidence="10">RU-4-M-4</strain>
    </source>
</reference>
<dbReference type="AlphaFoldDB" id="A0A5M7AWH0"/>
<dbReference type="PROSITE" id="PS51762">
    <property type="entry name" value="GH16_2"/>
    <property type="match status" value="1"/>
</dbReference>
<dbReference type="EMBL" id="VWRS01000010">
    <property type="protein sequence ID" value="KAA5821846.1"/>
    <property type="molecule type" value="Genomic_DNA"/>
</dbReference>
<protein>
    <recommendedName>
        <fullName evidence="2">Beta-glucanase</fullName>
    </recommendedName>
    <alternativeName>
        <fullName evidence="7">1,3-1,4-beta-D-glucan 4-glucanohydrolase</fullName>
    </alternativeName>
    <alternativeName>
        <fullName evidence="6">Endo-beta-1,3-1,4 glucanase</fullName>
    </alternativeName>
    <alternativeName>
        <fullName evidence="5">Lichenase</fullName>
    </alternativeName>
</protein>
<dbReference type="SUPFAM" id="SSF49899">
    <property type="entry name" value="Concanavalin A-like lectins/glucanases"/>
    <property type="match status" value="1"/>
</dbReference>
<evidence type="ECO:0000256" key="2">
    <source>
        <dbReference type="ARBA" id="ARBA00014569"/>
    </source>
</evidence>
<evidence type="ECO:0000256" key="3">
    <source>
        <dbReference type="ARBA" id="ARBA00022801"/>
    </source>
</evidence>
<dbReference type="PANTHER" id="PTHR31062">
    <property type="entry name" value="XYLOGLUCAN ENDOTRANSGLUCOSYLASE/HYDROLASE PROTEIN 8-RELATED"/>
    <property type="match status" value="1"/>
</dbReference>
<evidence type="ECO:0000313" key="11">
    <source>
        <dbReference type="EMBL" id="TSJ73130.1"/>
    </source>
</evidence>
<evidence type="ECO:0000313" key="12">
    <source>
        <dbReference type="Proteomes" id="UP000315145"/>
    </source>
</evidence>
<evidence type="ECO:0000256" key="1">
    <source>
        <dbReference type="ARBA" id="ARBA00006865"/>
    </source>
</evidence>
<proteinExistence type="inferred from homology"/>
<evidence type="ECO:0000256" key="6">
    <source>
        <dbReference type="ARBA" id="ARBA00029771"/>
    </source>
</evidence>
<dbReference type="EMBL" id="VMBF01000010">
    <property type="protein sequence ID" value="TSJ73130.1"/>
    <property type="molecule type" value="Genomic_DNA"/>
</dbReference>
<evidence type="ECO:0000256" key="7">
    <source>
        <dbReference type="ARBA" id="ARBA00031665"/>
    </source>
</evidence>
<dbReference type="Proteomes" id="UP000322315">
    <property type="component" value="Unassembled WGS sequence"/>
</dbReference>
<name>A0A5M7AWH0_9FLAO</name>
<dbReference type="Proteomes" id="UP000315145">
    <property type="component" value="Unassembled WGS sequence"/>
</dbReference>
<keyword evidence="3 10" id="KW-0378">Hydrolase</keyword>
<accession>A0A5M7AWH0</accession>
<gene>
    <name evidence="10" type="ORF">F2B50_15170</name>
    <name evidence="11" type="ORF">FPF71_15170</name>
</gene>
<dbReference type="InterPro" id="IPR008264">
    <property type="entry name" value="Beta_glucanase"/>
</dbReference>
<dbReference type="Pfam" id="PF00722">
    <property type="entry name" value="Glyco_hydro_16"/>
    <property type="match status" value="1"/>
</dbReference>
<reference evidence="11 12" key="2">
    <citation type="submission" date="2019-07" db="EMBL/GenBank/DDBJ databases">
        <title>Algibacter marinivivus sp. nov., isolated from the surface of a marine red alga.</title>
        <authorList>
            <person name="Zhong X."/>
            <person name="Xu W."/>
            <person name="Zhang Y."/>
            <person name="Zhang Q."/>
            <person name="Du Z."/>
        </authorList>
    </citation>
    <scope>NUCLEOTIDE SEQUENCE [LARGE SCALE GENOMIC DNA]</scope>
    <source>
        <strain evidence="11 12">RU-4-M-4</strain>
    </source>
</reference>
<evidence type="ECO:0000313" key="10">
    <source>
        <dbReference type="EMBL" id="KAA5821846.1"/>
    </source>
</evidence>
<dbReference type="InterPro" id="IPR013320">
    <property type="entry name" value="ConA-like_dom_sf"/>
</dbReference>
<dbReference type="OrthoDB" id="9809583at2"/>
<sequence>MKKTVLTLALLLFFAFLFAQKPYKGGEVFSKEKVLYGKFEMRMKMIKGSGMLSTFYTIEHNSVEKDYWAEIDIEVLGKNNAQIMSTNVFTNGLNGDLNHSAQEVNLEYSLADNFHIYTLEWTPDYIAWFIDGVEYRRKTGNVVKHMNVPQSYRFNAWISSTPEWVGIINEKAMPAYQYVDWLEYYSFNKSTHEFTKQWRDDFYWFNPIRWTKGYWTFDGNEVDFRAENVYTENGNLVLSITNRKQSLSIFE</sequence>
<feature type="active site" description="Nucleophile" evidence="8">
    <location>
        <position position="70"/>
    </location>
</feature>
<evidence type="ECO:0000256" key="5">
    <source>
        <dbReference type="ARBA" id="ARBA00029722"/>
    </source>
</evidence>
<feature type="domain" description="GH16" evidence="9">
    <location>
        <begin position="1"/>
        <end position="190"/>
    </location>
</feature>
<dbReference type="RefSeq" id="WP_144117778.1">
    <property type="nucleotide sequence ID" value="NZ_JACHGE010000008.1"/>
</dbReference>
<dbReference type="InterPro" id="IPR044791">
    <property type="entry name" value="Beta-glucanase/XTH"/>
</dbReference>
<comment type="caution">
    <text evidence="10">The sequence shown here is derived from an EMBL/GenBank/DDBJ whole genome shotgun (WGS) entry which is preliminary data.</text>
</comment>
<organism evidence="10 13">
    <name type="scientific">Algibacter amylolyticus</name>
    <dbReference type="NCBI Taxonomy" id="1608400"/>
    <lineage>
        <taxon>Bacteria</taxon>
        <taxon>Pseudomonadati</taxon>
        <taxon>Bacteroidota</taxon>
        <taxon>Flavobacteriia</taxon>
        <taxon>Flavobacteriales</taxon>
        <taxon>Flavobacteriaceae</taxon>
        <taxon>Algibacter</taxon>
    </lineage>
</organism>
<keyword evidence="4" id="KW-0326">Glycosidase</keyword>
<evidence type="ECO:0000256" key="4">
    <source>
        <dbReference type="ARBA" id="ARBA00023295"/>
    </source>
</evidence>
<dbReference type="InterPro" id="IPR000757">
    <property type="entry name" value="Beta-glucanase-like"/>
</dbReference>
<dbReference type="GO" id="GO:0004553">
    <property type="term" value="F:hydrolase activity, hydrolyzing O-glycosyl compounds"/>
    <property type="evidence" value="ECO:0007669"/>
    <property type="project" value="InterPro"/>
</dbReference>
<evidence type="ECO:0000259" key="9">
    <source>
        <dbReference type="PROSITE" id="PS51762"/>
    </source>
</evidence>
<feature type="active site" description="Proton donor" evidence="8">
    <location>
        <position position="74"/>
    </location>
</feature>
<keyword evidence="12" id="KW-1185">Reference proteome</keyword>
<dbReference type="GO" id="GO:0005975">
    <property type="term" value="P:carbohydrate metabolic process"/>
    <property type="evidence" value="ECO:0007669"/>
    <property type="project" value="InterPro"/>
</dbReference>
<evidence type="ECO:0000256" key="8">
    <source>
        <dbReference type="PIRSR" id="PIRSR608264-1"/>
    </source>
</evidence>
<dbReference type="Gene3D" id="2.60.120.200">
    <property type="match status" value="1"/>
</dbReference>